<dbReference type="AlphaFoldDB" id="A0A7I7SYB2"/>
<keyword evidence="2" id="KW-0812">Transmembrane</keyword>
<evidence type="ECO:0000313" key="4">
    <source>
        <dbReference type="EMBL" id="BBY62022.1"/>
    </source>
</evidence>
<reference evidence="4 5" key="1">
    <citation type="journal article" date="2019" name="Emerg. Microbes Infect.">
        <title>Comprehensive subspecies identification of 175 nontuberculous mycobacteria species based on 7547 genomic profiles.</title>
        <authorList>
            <person name="Matsumoto Y."/>
            <person name="Kinjo T."/>
            <person name="Motooka D."/>
            <person name="Nabeya D."/>
            <person name="Jung N."/>
            <person name="Uechi K."/>
            <person name="Horii T."/>
            <person name="Iida T."/>
            <person name="Fujita J."/>
            <person name="Nakamura S."/>
        </authorList>
    </citation>
    <scope>NUCLEOTIDE SEQUENCE [LARGE SCALE GENOMIC DNA]</scope>
    <source>
        <strain evidence="4 5">JCM 30396</strain>
    </source>
</reference>
<feature type="domain" description="PE cleavage protein A C-terminal" evidence="3">
    <location>
        <begin position="280"/>
        <end position="546"/>
    </location>
</feature>
<keyword evidence="5" id="KW-1185">Reference proteome</keyword>
<dbReference type="Gene3D" id="2.40.70.10">
    <property type="entry name" value="Acid Proteases"/>
    <property type="match status" value="1"/>
</dbReference>
<accession>A0A7I7SYB2</accession>
<evidence type="ECO:0000256" key="2">
    <source>
        <dbReference type="SAM" id="Phobius"/>
    </source>
</evidence>
<feature type="transmembrane region" description="Helical" evidence="2">
    <location>
        <begin position="26"/>
        <end position="49"/>
    </location>
</feature>
<evidence type="ECO:0000313" key="5">
    <source>
        <dbReference type="Proteomes" id="UP000467148"/>
    </source>
</evidence>
<feature type="compositionally biased region" description="Polar residues" evidence="1">
    <location>
        <begin position="94"/>
        <end position="103"/>
    </location>
</feature>
<feature type="compositionally biased region" description="Low complexity" evidence="1">
    <location>
        <begin position="56"/>
        <end position="71"/>
    </location>
</feature>
<feature type="region of interest" description="Disordered" evidence="1">
    <location>
        <begin position="1"/>
        <end position="21"/>
    </location>
</feature>
<dbReference type="InterPro" id="IPR048054">
    <property type="entry name" value="PecA_C"/>
</dbReference>
<gene>
    <name evidence="4" type="ORF">MHEL_02650</name>
</gene>
<proteinExistence type="predicted"/>
<dbReference type="RefSeq" id="WP_163745900.1">
    <property type="nucleotide sequence ID" value="NZ_AP022596.1"/>
</dbReference>
<organism evidence="4 5">
    <name type="scientific">Mycolicibacterium helvum</name>
    <dbReference type="NCBI Taxonomy" id="1534349"/>
    <lineage>
        <taxon>Bacteria</taxon>
        <taxon>Bacillati</taxon>
        <taxon>Actinomycetota</taxon>
        <taxon>Actinomycetes</taxon>
        <taxon>Mycobacteriales</taxon>
        <taxon>Mycobacteriaceae</taxon>
        <taxon>Mycolicibacterium</taxon>
    </lineage>
</organism>
<keyword evidence="2" id="KW-1133">Transmembrane helix</keyword>
<evidence type="ECO:0000256" key="1">
    <source>
        <dbReference type="SAM" id="MobiDB-lite"/>
    </source>
</evidence>
<dbReference type="InterPro" id="IPR021109">
    <property type="entry name" value="Peptidase_aspartic_dom_sf"/>
</dbReference>
<dbReference type="Pfam" id="PF20729">
    <property type="entry name" value="PE-PGRS_C"/>
    <property type="match status" value="1"/>
</dbReference>
<protein>
    <recommendedName>
        <fullName evidence="3">PE cleavage protein A C-terminal domain-containing protein</fullName>
    </recommendedName>
</protein>
<dbReference type="NCBIfam" id="NF038019">
    <property type="entry name" value="PE_process_PecA"/>
    <property type="match status" value="1"/>
</dbReference>
<sequence length="559" mass="56790">MNQTLDEFAGETGAPRKRARRTRTPYAWLGAGALTLGIGAALVSGSAIANADTGQSGTSSGKAESSAASAKPRTAVAHSRPKAARTVAGPVRSASATASQRSNVSAGTARASATATVTDVADISQSAAPDGYGGTSYLPDNAVVVPGSAVRLSLQQIGQTQQLLQSTTWGAGNVAAGLASVVPQMFLAQAAWSLTTWQNSIEPAKAAVANTVGVPVAHQLAQLSLLGTLMLPTVAGMALDAATLTMPLVGLLGAPTAASEAKGLVGAAKTNGQVYAVRLMKTVYTTQQIVYISVNGGPVVPVLLDTGSSGLTIINKYVGQKDLGPPGEKGTSGYGDSTASVSYSYTKYSTKVDFGGGAVTAPFDVRVVDPSSEASYLNYSNAGVGVVGTLGIGVNTASGPTMTALLPGELKDGVLMYENIIGPYGLVVFGPNPLPSKGSISGGPIGDFQVKINDETPVPLRGNVDSGGVWGGLPDWVAGDAAQGSKLKPGTRVSVYTADGLILLYTYVIGPSKKSPDIYNSQTATSSRPNTGNIPFQLGPVYIDNGTPDRLGATHFDIW</sequence>
<dbReference type="Proteomes" id="UP000467148">
    <property type="component" value="Chromosome"/>
</dbReference>
<dbReference type="GO" id="GO:0004190">
    <property type="term" value="F:aspartic-type endopeptidase activity"/>
    <property type="evidence" value="ECO:0007669"/>
    <property type="project" value="InterPro"/>
</dbReference>
<evidence type="ECO:0000259" key="3">
    <source>
        <dbReference type="Pfam" id="PF20729"/>
    </source>
</evidence>
<dbReference type="EMBL" id="AP022596">
    <property type="protein sequence ID" value="BBY62022.1"/>
    <property type="molecule type" value="Genomic_DNA"/>
</dbReference>
<name>A0A7I7SYB2_9MYCO</name>
<feature type="region of interest" description="Disordered" evidence="1">
    <location>
        <begin position="51"/>
        <end position="109"/>
    </location>
</feature>
<dbReference type="KEGG" id="mhev:MHEL_02650"/>
<keyword evidence="2" id="KW-0472">Membrane</keyword>